<name>A0A383BC79_9ZZZZ</name>
<reference evidence="1" key="1">
    <citation type="submission" date="2018-05" db="EMBL/GenBank/DDBJ databases">
        <authorList>
            <person name="Lanie J.A."/>
            <person name="Ng W.-L."/>
            <person name="Kazmierczak K.M."/>
            <person name="Andrzejewski T.M."/>
            <person name="Davidsen T.M."/>
            <person name="Wayne K.J."/>
            <person name="Tettelin H."/>
            <person name="Glass J.I."/>
            <person name="Rusch D."/>
            <person name="Podicherti R."/>
            <person name="Tsui H.-C.T."/>
            <person name="Winkler M.E."/>
        </authorList>
    </citation>
    <scope>NUCLEOTIDE SEQUENCE</scope>
</reference>
<dbReference type="AlphaFoldDB" id="A0A383BC79"/>
<organism evidence="1">
    <name type="scientific">marine metagenome</name>
    <dbReference type="NCBI Taxonomy" id="408172"/>
    <lineage>
        <taxon>unclassified sequences</taxon>
        <taxon>metagenomes</taxon>
        <taxon>ecological metagenomes</taxon>
    </lineage>
</organism>
<dbReference type="EMBL" id="UINC01199116">
    <property type="protein sequence ID" value="SVE17389.1"/>
    <property type="molecule type" value="Genomic_DNA"/>
</dbReference>
<sequence>MNSVPLKTPLLVQTRQGIVETWLFDLDNTLYSPTSKL</sequence>
<gene>
    <name evidence="1" type="ORF">METZ01_LOCUS470243</name>
</gene>
<proteinExistence type="predicted"/>
<accession>A0A383BC79</accession>
<evidence type="ECO:0008006" key="2">
    <source>
        <dbReference type="Google" id="ProtNLM"/>
    </source>
</evidence>
<protein>
    <recommendedName>
        <fullName evidence="2">Pyrimidine 5'-nucleotidase</fullName>
    </recommendedName>
</protein>
<evidence type="ECO:0000313" key="1">
    <source>
        <dbReference type="EMBL" id="SVE17389.1"/>
    </source>
</evidence>
<feature type="non-terminal residue" evidence="1">
    <location>
        <position position="37"/>
    </location>
</feature>